<feature type="domain" description="Fimbrial-type adhesion" evidence="2">
    <location>
        <begin position="259"/>
        <end position="444"/>
    </location>
</feature>
<reference evidence="3" key="1">
    <citation type="submission" date="2024-02" db="EMBL/GenBank/DDBJ databases">
        <authorList>
            <consortium name="Clinical and Environmental Microbiology Branch: Whole genome sequencing antimicrobial resistance pathogens in the healthcare setting"/>
        </authorList>
    </citation>
    <scope>NUCLEOTIDE SEQUENCE</scope>
    <source>
        <strain evidence="3">2023KU-00017</strain>
    </source>
</reference>
<evidence type="ECO:0000313" key="3">
    <source>
        <dbReference type="EMBL" id="EMO9458537.1"/>
    </source>
</evidence>
<accession>A0AAI9HV39</accession>
<dbReference type="EMBL" id="ABKJEP030000103">
    <property type="protein sequence ID" value="EMO9458537.1"/>
    <property type="molecule type" value="Genomic_DNA"/>
</dbReference>
<protein>
    <submittedName>
        <fullName evidence="3">Fimbrial protein</fullName>
    </submittedName>
</protein>
<evidence type="ECO:0000259" key="2">
    <source>
        <dbReference type="Pfam" id="PF00419"/>
    </source>
</evidence>
<keyword evidence="1" id="KW-0732">Signal</keyword>
<dbReference type="Pfam" id="PF00419">
    <property type="entry name" value="Fimbrial"/>
    <property type="match status" value="1"/>
</dbReference>
<feature type="chain" id="PRO_5042590069" evidence="1">
    <location>
        <begin position="26"/>
        <end position="444"/>
    </location>
</feature>
<gene>
    <name evidence="3" type="ORF">PN925_003959</name>
</gene>
<dbReference type="InterPro" id="IPR000259">
    <property type="entry name" value="Adhesion_dom_fimbrial"/>
</dbReference>
<dbReference type="GO" id="GO:0009289">
    <property type="term" value="C:pilus"/>
    <property type="evidence" value="ECO:0007669"/>
    <property type="project" value="InterPro"/>
</dbReference>
<organism evidence="3">
    <name type="scientific">Morganella morganii</name>
    <name type="common">Proteus morganii</name>
    <dbReference type="NCBI Taxonomy" id="582"/>
    <lineage>
        <taxon>Bacteria</taxon>
        <taxon>Pseudomonadati</taxon>
        <taxon>Pseudomonadota</taxon>
        <taxon>Gammaproteobacteria</taxon>
        <taxon>Enterobacterales</taxon>
        <taxon>Morganellaceae</taxon>
        <taxon>Morganella</taxon>
    </lineage>
</organism>
<evidence type="ECO:0000256" key="1">
    <source>
        <dbReference type="SAM" id="SignalP"/>
    </source>
</evidence>
<feature type="signal peptide" evidence="1">
    <location>
        <begin position="1"/>
        <end position="25"/>
    </location>
</feature>
<dbReference type="GO" id="GO:0007155">
    <property type="term" value="P:cell adhesion"/>
    <property type="evidence" value="ECO:0007669"/>
    <property type="project" value="InterPro"/>
</dbReference>
<dbReference type="AlphaFoldDB" id="A0AAI9HV39"/>
<dbReference type="PIRSF" id="PIRSF029766">
    <property type="entry name" value="UCP029766"/>
    <property type="match status" value="1"/>
</dbReference>
<comment type="caution">
    <text evidence="3">The sequence shown here is derived from an EMBL/GenBank/DDBJ whole genome shotgun (WGS) entry which is preliminary data.</text>
</comment>
<proteinExistence type="predicted"/>
<sequence length="444" mass="47256">MTRIIKTLLISFITLTAFYSISADARCVRITKKQTGADVSGLGTGLGNINMTSAYLQPVGTVLASSVTSWTQSPLFPDPDEVLYECDAADKGSIFELFATNGDDRHGGFFDIGKTDGYENYYATWFPYTAIRFTHMNSGQVFTRYWQRTPITTYATTANGKIQIRVRDISAMKVDLIKVSTLPPRSGAASAFCGSGMAPTTGTSTYRCTQPNAYVIFEGPTGYVYPKEGTDSAYHYEGFNYVWWMSVGMNGSPVSSYSHDATCAARNITPLVQLPRISAGQLNAGQTVSSTFDITVECDNAVVSGVGTAQTSVGLQTSQEAYRKAQQLGLVNNAGGVEYLLSDGYGTVPSVATGAGIRLSNAVTGQQMPFVGWSGCNGSTPCSANTANQAGWFPVLSGASSAGSSATGYTSYLIRLTATLTRLPGQQAQPGNVDAKAYVLIKVQ</sequence>
<name>A0AAI9HV39_MORMO</name>
<dbReference type="InterPro" id="IPR011228">
    <property type="entry name" value="UCP029766"/>
</dbReference>